<dbReference type="GO" id="GO:0019805">
    <property type="term" value="P:quinolinate biosynthetic process"/>
    <property type="evidence" value="ECO:0007669"/>
    <property type="project" value="UniProtKB-UniRule"/>
</dbReference>
<dbReference type="NCBIfam" id="TIGR01814">
    <property type="entry name" value="kynureninase"/>
    <property type="match status" value="1"/>
</dbReference>
<dbReference type="PIRSF" id="PIRSF038800">
    <property type="entry name" value="KYNU"/>
    <property type="match status" value="1"/>
</dbReference>
<keyword evidence="8" id="KW-1185">Reference proteome</keyword>
<dbReference type="InterPro" id="IPR015421">
    <property type="entry name" value="PyrdxlP-dep_Trfase_major"/>
</dbReference>
<evidence type="ECO:0000256" key="1">
    <source>
        <dbReference type="ARBA" id="ARBA00022642"/>
    </source>
</evidence>
<dbReference type="STRING" id="1799789.AX660_08220"/>
<feature type="binding site" evidence="4">
    <location>
        <position position="97"/>
    </location>
    <ligand>
        <name>pyridoxal 5'-phosphate</name>
        <dbReference type="ChEBI" id="CHEBI:597326"/>
    </ligand>
</feature>
<evidence type="ECO:0000313" key="8">
    <source>
        <dbReference type="Proteomes" id="UP000070299"/>
    </source>
</evidence>
<dbReference type="InterPro" id="IPR015424">
    <property type="entry name" value="PyrdxlP-dep_Trfase"/>
</dbReference>
<dbReference type="Gene3D" id="3.40.640.10">
    <property type="entry name" value="Type I PLP-dependent aspartate aminotransferase-like (Major domain)"/>
    <property type="match status" value="1"/>
</dbReference>
<dbReference type="GO" id="GO:0009435">
    <property type="term" value="P:NAD+ biosynthetic process"/>
    <property type="evidence" value="ECO:0007669"/>
    <property type="project" value="UniProtKB-UniRule"/>
</dbReference>
<dbReference type="InterPro" id="IPR015422">
    <property type="entry name" value="PyrdxlP-dep_Trfase_small"/>
</dbReference>
<dbReference type="RefSeq" id="WP_068375227.1">
    <property type="nucleotide sequence ID" value="NZ_LSNE01000003.1"/>
</dbReference>
<evidence type="ECO:0000256" key="4">
    <source>
        <dbReference type="HAMAP-Rule" id="MF_01970"/>
    </source>
</evidence>
<feature type="modified residue" description="N6-(pyridoxal phosphate)lysine" evidence="4">
    <location>
        <position position="222"/>
    </location>
</feature>
<comment type="cofactor">
    <cofactor evidence="4 6">
        <name>pyridoxal 5'-phosphate</name>
        <dbReference type="ChEBI" id="CHEBI:597326"/>
    </cofactor>
</comment>
<dbReference type="SUPFAM" id="SSF53383">
    <property type="entry name" value="PLP-dependent transferases"/>
    <property type="match status" value="1"/>
</dbReference>
<comment type="catalytic activity">
    <reaction evidence="4 6">
        <text>L-kynurenine + H2O = anthranilate + L-alanine + H(+)</text>
        <dbReference type="Rhea" id="RHEA:16813"/>
        <dbReference type="ChEBI" id="CHEBI:15377"/>
        <dbReference type="ChEBI" id="CHEBI:15378"/>
        <dbReference type="ChEBI" id="CHEBI:16567"/>
        <dbReference type="ChEBI" id="CHEBI:57959"/>
        <dbReference type="ChEBI" id="CHEBI:57972"/>
        <dbReference type="EC" id="3.7.1.3"/>
    </reaction>
</comment>
<dbReference type="UniPathway" id="UPA00334">
    <property type="reaction ID" value="UER00455"/>
</dbReference>
<gene>
    <name evidence="4" type="primary">kynU</name>
    <name evidence="7" type="ORF">AX660_08220</name>
</gene>
<dbReference type="GO" id="GO:0005737">
    <property type="term" value="C:cytoplasm"/>
    <property type="evidence" value="ECO:0007669"/>
    <property type="project" value="UniProtKB-UniRule"/>
</dbReference>
<dbReference type="OrthoDB" id="9812626at2"/>
<keyword evidence="2 4" id="KW-0378">Hydrolase</keyword>
<comment type="function">
    <text evidence="4 6">Catalyzes the cleavage of L-kynurenine (L-Kyn) and L-3-hydroxykynurenine (L-3OHKyn) into anthranilic acid (AA) and 3-hydroxyanthranilic acid (3-OHAA), respectively.</text>
</comment>
<reference evidence="8" key="1">
    <citation type="submission" date="2016-02" db="EMBL/GenBank/DDBJ databases">
        <authorList>
            <person name="Schultz-Johansen M."/>
            <person name="Glaring M.A."/>
            <person name="Bech P.K."/>
            <person name="Stougaard P."/>
        </authorList>
    </citation>
    <scope>NUCLEOTIDE SEQUENCE [LARGE SCALE GENOMIC DNA]</scope>
    <source>
        <strain evidence="8">S66</strain>
    </source>
</reference>
<accession>A0A136A5P8</accession>
<feature type="binding site" evidence="4">
    <location>
        <position position="199"/>
    </location>
    <ligand>
        <name>pyridoxal 5'-phosphate</name>
        <dbReference type="ChEBI" id="CHEBI:597326"/>
    </ligand>
</feature>
<dbReference type="InterPro" id="IPR010111">
    <property type="entry name" value="Kynureninase"/>
</dbReference>
<sequence length="411" mass="45569">MTFQDVQALDLNDPLADRKKQFSLPADCIYLDGNSLGALPIRAKNRTREVIEQQWGQDLIKSWNTHHWIDLPAQTGEKIASLIGAAAGQVICCDSISVNLFKLLCSALNMQKGRTVVLSQQDNFPTDLYMVQGLAELLGQQQCELRLQGGDNIVEALTADVAVLLLTQVNFRTGYMHDMQLITQLAHQQGILVIWDLAHSAGALPIELDKCEVDFAVGCGYKYLNGGPGAPAFVYVAERHQAIAKQPLSGWMGHAKPFDFSPQYQPGQGMLRFLCGTPSIVSMSVLDAALEVFDGVDMCVVRDKSCKLAQLYIGLVAQAHLTNKLTLISPLRNEDRGSQVSYTHVHAFAICQALIARNIICDFRAPDVLRVGFTPLYTSYVDIWNAVEHLQDIVHNEIYHETKYNQLNKVT</sequence>
<evidence type="ECO:0000256" key="5">
    <source>
        <dbReference type="NCBIfam" id="TIGR01814"/>
    </source>
</evidence>
<comment type="pathway">
    <text evidence="4 6">Amino-acid degradation; L-kynurenine degradation; L-alanine and anthranilate from L-kynurenine: step 1/1.</text>
</comment>
<dbReference type="AlphaFoldDB" id="A0A136A5P8"/>
<comment type="caution">
    <text evidence="7">The sequence shown here is derived from an EMBL/GenBank/DDBJ whole genome shotgun (WGS) entry which is preliminary data.</text>
</comment>
<feature type="binding site" evidence="4">
    <location>
        <position position="251"/>
    </location>
    <ligand>
        <name>pyridoxal 5'-phosphate</name>
        <dbReference type="ChEBI" id="CHEBI:597326"/>
    </ligand>
</feature>
<feature type="binding site" evidence="4">
    <location>
        <position position="167"/>
    </location>
    <ligand>
        <name>pyridoxal 5'-phosphate</name>
        <dbReference type="ChEBI" id="CHEBI:597326"/>
    </ligand>
</feature>
<dbReference type="Proteomes" id="UP000070299">
    <property type="component" value="Unassembled WGS sequence"/>
</dbReference>
<evidence type="ECO:0000256" key="2">
    <source>
        <dbReference type="ARBA" id="ARBA00022801"/>
    </source>
</evidence>
<protein>
    <recommendedName>
        <fullName evidence="4 5">Kynureninase</fullName>
        <ecNumber evidence="4 5">3.7.1.3</ecNumber>
    </recommendedName>
    <alternativeName>
        <fullName evidence="4">L-kynurenine hydrolase</fullName>
    </alternativeName>
</protein>
<organism evidence="7 8">
    <name type="scientific">Paraglaciecola hydrolytica</name>
    <dbReference type="NCBI Taxonomy" id="1799789"/>
    <lineage>
        <taxon>Bacteria</taxon>
        <taxon>Pseudomonadati</taxon>
        <taxon>Pseudomonadota</taxon>
        <taxon>Gammaproteobacteria</taxon>
        <taxon>Alteromonadales</taxon>
        <taxon>Alteromonadaceae</taxon>
        <taxon>Paraglaciecola</taxon>
    </lineage>
</organism>
<dbReference type="Pfam" id="PF22580">
    <property type="entry name" value="KYNU_C"/>
    <property type="match status" value="1"/>
</dbReference>
<feature type="binding site" evidence="4">
    <location>
        <begin position="124"/>
        <end position="127"/>
    </location>
    <ligand>
        <name>pyridoxal 5'-phosphate</name>
        <dbReference type="ChEBI" id="CHEBI:597326"/>
    </ligand>
</feature>
<comment type="similarity">
    <text evidence="4 6">Belongs to the kynureninase family.</text>
</comment>
<keyword evidence="3 4" id="KW-0663">Pyridoxal phosphate</keyword>
<evidence type="ECO:0000256" key="3">
    <source>
        <dbReference type="ARBA" id="ARBA00022898"/>
    </source>
</evidence>
<dbReference type="PANTHER" id="PTHR14084:SF0">
    <property type="entry name" value="KYNURENINASE"/>
    <property type="match status" value="1"/>
</dbReference>
<dbReference type="EMBL" id="LSNE01000003">
    <property type="protein sequence ID" value="KXI30541.1"/>
    <property type="molecule type" value="Genomic_DNA"/>
</dbReference>
<feature type="binding site" evidence="4">
    <location>
        <position position="196"/>
    </location>
    <ligand>
        <name>pyridoxal 5'-phosphate</name>
        <dbReference type="ChEBI" id="CHEBI:597326"/>
    </ligand>
</feature>
<dbReference type="PANTHER" id="PTHR14084">
    <property type="entry name" value="KYNURENINASE"/>
    <property type="match status" value="1"/>
</dbReference>
<dbReference type="GO" id="GO:0030429">
    <property type="term" value="F:kynureninase activity"/>
    <property type="evidence" value="ECO:0007669"/>
    <property type="project" value="UniProtKB-UniRule"/>
</dbReference>
<proteinExistence type="inferred from homology"/>
<dbReference type="GO" id="GO:0030170">
    <property type="term" value="F:pyridoxal phosphate binding"/>
    <property type="evidence" value="ECO:0007669"/>
    <property type="project" value="UniProtKB-UniRule"/>
</dbReference>
<evidence type="ECO:0000313" key="7">
    <source>
        <dbReference type="EMBL" id="KXI30541.1"/>
    </source>
</evidence>
<dbReference type="Gene3D" id="3.90.1150.10">
    <property type="entry name" value="Aspartate Aminotransferase, domain 1"/>
    <property type="match status" value="1"/>
</dbReference>
<dbReference type="GO" id="GO:0097053">
    <property type="term" value="P:L-kynurenine catabolic process"/>
    <property type="evidence" value="ECO:0007669"/>
    <property type="project" value="UniProtKB-UniRule"/>
</dbReference>
<feature type="binding site" evidence="4">
    <location>
        <position position="277"/>
    </location>
    <ligand>
        <name>pyridoxal 5'-phosphate</name>
        <dbReference type="ChEBI" id="CHEBI:597326"/>
    </ligand>
</feature>
<keyword evidence="1 4" id="KW-0662">Pyridine nucleotide biosynthesis</keyword>
<dbReference type="GO" id="GO:0043420">
    <property type="term" value="P:anthranilate metabolic process"/>
    <property type="evidence" value="ECO:0007669"/>
    <property type="project" value="TreeGrafter"/>
</dbReference>
<evidence type="ECO:0000256" key="6">
    <source>
        <dbReference type="PIRNR" id="PIRNR038800"/>
    </source>
</evidence>
<dbReference type="UniPathway" id="UPA00253">
    <property type="reaction ID" value="UER00329"/>
</dbReference>
<feature type="binding site" evidence="4">
    <location>
        <position position="221"/>
    </location>
    <ligand>
        <name>pyridoxal 5'-phosphate</name>
        <dbReference type="ChEBI" id="CHEBI:597326"/>
    </ligand>
</feature>
<comment type="catalytic activity">
    <reaction evidence="6">
        <text>3-hydroxy-L-kynurenine + H2O = 3-hydroxyanthranilate + L-alanine + H(+)</text>
        <dbReference type="Rhea" id="RHEA:25143"/>
        <dbReference type="ChEBI" id="CHEBI:15377"/>
        <dbReference type="ChEBI" id="CHEBI:15378"/>
        <dbReference type="ChEBI" id="CHEBI:36559"/>
        <dbReference type="ChEBI" id="CHEBI:57972"/>
        <dbReference type="ChEBI" id="CHEBI:58125"/>
        <dbReference type="EC" id="3.7.1.3"/>
    </reaction>
</comment>
<dbReference type="EC" id="3.7.1.3" evidence="4 5"/>
<dbReference type="HAMAP" id="MF_01970">
    <property type="entry name" value="Kynureninase"/>
    <property type="match status" value="1"/>
</dbReference>
<dbReference type="GO" id="GO:0019441">
    <property type="term" value="P:L-tryptophan catabolic process to kynurenine"/>
    <property type="evidence" value="ECO:0007669"/>
    <property type="project" value="TreeGrafter"/>
</dbReference>
<name>A0A136A5P8_9ALTE</name>
<comment type="subunit">
    <text evidence="4 6">Homodimer.</text>
</comment>
<feature type="binding site" evidence="4">
    <location>
        <position position="96"/>
    </location>
    <ligand>
        <name>pyridoxal 5'-phosphate</name>
        <dbReference type="ChEBI" id="CHEBI:597326"/>
    </ligand>
</feature>
<comment type="pathway">
    <text evidence="4 6">Cofactor biosynthesis; NAD(+) biosynthesis; quinolinate from L-kynurenine: step 2/3.</text>
</comment>